<gene>
    <name evidence="4" type="ORF">SAMN05216552_102067</name>
</gene>
<dbReference type="RefSeq" id="WP_143133249.1">
    <property type="nucleotide sequence ID" value="NZ_FPBO01000020.1"/>
</dbReference>
<organism evidence="4 5">
    <name type="scientific">Pseudoduganella namucuonensis</name>
    <dbReference type="NCBI Taxonomy" id="1035707"/>
    <lineage>
        <taxon>Bacteria</taxon>
        <taxon>Pseudomonadati</taxon>
        <taxon>Pseudomonadota</taxon>
        <taxon>Betaproteobacteria</taxon>
        <taxon>Burkholderiales</taxon>
        <taxon>Oxalobacteraceae</taxon>
        <taxon>Telluria group</taxon>
        <taxon>Pseudoduganella</taxon>
    </lineage>
</organism>
<sequence>MSEQRCSCCARPLRRKLVLGTAAALGGGLAAGLARAQNDLLSPFAPVKPKPSAAGSPIAASPAGQAPAGSSAPPSRGGVSFPISEPRNMAEQTVSAIASLCRRATELAAQLDKLKAEIAALRGKRAELIAFMEAEMEDYRNGLFCSGCNRTKRDILSKGDTFPHPGQKIIAPTPEQIARKEAELQRPIDQATADLNKHGKDVDAIDAIKRDAQDQVGYGVLLWEASVGYERVLILRDTKKRLDKLLAEQQQIQKTLDELRSKEFATKQAGELRLLEEERRMWLDVQRKRAQAMQQERANLQQESAAADRVRVDEQMRLVEVVGNSKVGLYVAPNLSGRSPTLDAQSLGVRFRLGKLLARSEVRTGVVHDILPSVERFVLTYKQNGI</sequence>
<proteinExistence type="predicted"/>
<protein>
    <submittedName>
        <fullName evidence="4">Uncharacterized protein</fullName>
    </submittedName>
</protein>
<feature type="coiled-coil region" evidence="1">
    <location>
        <begin position="235"/>
        <end position="310"/>
    </location>
</feature>
<accession>A0A1I7KWL0</accession>
<evidence type="ECO:0000256" key="1">
    <source>
        <dbReference type="SAM" id="Coils"/>
    </source>
</evidence>
<keyword evidence="5" id="KW-1185">Reference proteome</keyword>
<dbReference type="Proteomes" id="UP000199391">
    <property type="component" value="Unassembled WGS sequence"/>
</dbReference>
<evidence type="ECO:0000256" key="2">
    <source>
        <dbReference type="SAM" id="MobiDB-lite"/>
    </source>
</evidence>
<name>A0A1I7KWL0_9BURK</name>
<feature type="chain" id="PRO_5011579155" evidence="3">
    <location>
        <begin position="37"/>
        <end position="386"/>
    </location>
</feature>
<dbReference type="STRING" id="1035707.SAMN05216552_102067"/>
<reference evidence="5" key="1">
    <citation type="submission" date="2016-10" db="EMBL/GenBank/DDBJ databases">
        <authorList>
            <person name="Varghese N."/>
            <person name="Submissions S."/>
        </authorList>
    </citation>
    <scope>NUCLEOTIDE SEQUENCE [LARGE SCALE GENOMIC DNA]</scope>
    <source>
        <strain evidence="5">CGMCC 1.11014</strain>
    </source>
</reference>
<evidence type="ECO:0000313" key="4">
    <source>
        <dbReference type="EMBL" id="SFV01694.1"/>
    </source>
</evidence>
<feature type="coiled-coil region" evidence="1">
    <location>
        <begin position="97"/>
        <end position="124"/>
    </location>
</feature>
<dbReference type="AlphaFoldDB" id="A0A1I7KWL0"/>
<feature type="region of interest" description="Disordered" evidence="2">
    <location>
        <begin position="47"/>
        <end position="85"/>
    </location>
</feature>
<feature type="compositionally biased region" description="Low complexity" evidence="2">
    <location>
        <begin position="50"/>
        <end position="80"/>
    </location>
</feature>
<keyword evidence="3" id="KW-0732">Signal</keyword>
<keyword evidence="1" id="KW-0175">Coiled coil</keyword>
<feature type="signal peptide" evidence="3">
    <location>
        <begin position="1"/>
        <end position="36"/>
    </location>
</feature>
<dbReference type="OrthoDB" id="7592669at2"/>
<dbReference type="EMBL" id="FPBO01000020">
    <property type="protein sequence ID" value="SFV01694.1"/>
    <property type="molecule type" value="Genomic_DNA"/>
</dbReference>
<evidence type="ECO:0000256" key="3">
    <source>
        <dbReference type="SAM" id="SignalP"/>
    </source>
</evidence>
<evidence type="ECO:0000313" key="5">
    <source>
        <dbReference type="Proteomes" id="UP000199391"/>
    </source>
</evidence>